<evidence type="ECO:0000313" key="3">
    <source>
        <dbReference type="Proteomes" id="UP000077961"/>
    </source>
</evidence>
<evidence type="ECO:0000313" key="4">
    <source>
        <dbReference type="Proteomes" id="UP000078116"/>
    </source>
</evidence>
<keyword evidence="3" id="KW-1185">Reference proteome</keyword>
<reference evidence="3 4" key="1">
    <citation type="submission" date="2016-04" db="EMBL/GenBank/DDBJ databases">
        <title>Reclassification of Paraburkholderia panaciterrae (Farh et al. 2015) Dobritsa &amp; Samadpour 2016 as a later homotypic synonym of Paraburkholderia ginsengiterrae (Farh et al. 2015) Dobritsa &amp; Samadpour 2016.</title>
        <authorList>
            <person name="Dobritsa A.P."/>
            <person name="Kutumbaka K."/>
            <person name="Samadpour M."/>
        </authorList>
    </citation>
    <scope>NUCLEOTIDE SEQUENCE [LARGE SCALE GENOMIC DNA]</scope>
    <source>
        <strain evidence="2 4">DCY85</strain>
        <strain evidence="1 3">DCY85-1</strain>
    </source>
</reference>
<dbReference type="EMBL" id="LXKA01000165">
    <property type="protein sequence ID" value="OAJ62611.1"/>
    <property type="molecule type" value="Genomic_DNA"/>
</dbReference>
<dbReference type="Proteomes" id="UP000078116">
    <property type="component" value="Unassembled WGS sequence"/>
</dbReference>
<dbReference type="InterPro" id="IPR008000">
    <property type="entry name" value="Rham/fucose_mutarotase"/>
</dbReference>
<dbReference type="STRING" id="1462993.A6V36_21290"/>
<dbReference type="AlphaFoldDB" id="A0A1A9NB59"/>
<dbReference type="PANTHER" id="PTHR43239">
    <property type="entry name" value="UPF0734 PROTEIN DDB_G0273871/DDB_G0273177"/>
    <property type="match status" value="1"/>
</dbReference>
<sequence length="112" mass="13431">MRYCFALDLRDDPSLIARYEELHREVWPDVVTHIREHGVLSMEIYRLGTRLFMIMETDDATFDADRMAHAAETNTAVRQWEELMWKFQAPTPWTPAGQKWIPMQRIFDLQQF</sequence>
<dbReference type="Gene3D" id="3.30.70.100">
    <property type="match status" value="1"/>
</dbReference>
<dbReference type="SUPFAM" id="SSF54909">
    <property type="entry name" value="Dimeric alpha+beta barrel"/>
    <property type="match status" value="1"/>
</dbReference>
<protein>
    <submittedName>
        <fullName evidence="2">L-fucose mutarotase</fullName>
    </submittedName>
</protein>
<dbReference type="PANTHER" id="PTHR43239:SF1">
    <property type="entry name" value="UPF0734 PROTEIN DDB_G0273871_DDB_G0273177"/>
    <property type="match status" value="1"/>
</dbReference>
<dbReference type="GO" id="GO:0016857">
    <property type="term" value="F:racemase and epimerase activity, acting on carbohydrates and derivatives"/>
    <property type="evidence" value="ECO:0007669"/>
    <property type="project" value="InterPro"/>
</dbReference>
<organism evidence="2 4">
    <name type="scientific">Paraburkholderia ginsengiterrae</name>
    <dbReference type="NCBI Taxonomy" id="1462993"/>
    <lineage>
        <taxon>Bacteria</taxon>
        <taxon>Pseudomonadati</taxon>
        <taxon>Pseudomonadota</taxon>
        <taxon>Betaproteobacteria</taxon>
        <taxon>Burkholderiales</taxon>
        <taxon>Burkholderiaceae</taxon>
        <taxon>Paraburkholderia</taxon>
    </lineage>
</organism>
<evidence type="ECO:0000313" key="1">
    <source>
        <dbReference type="EMBL" id="OAJ62484.1"/>
    </source>
</evidence>
<dbReference type="InterPro" id="IPR052996">
    <property type="entry name" value="Carb_Metab_Mutarotase"/>
</dbReference>
<name>A0A1A9NB59_9BURK</name>
<dbReference type="Pfam" id="PF05336">
    <property type="entry name" value="rhaM"/>
    <property type="match status" value="1"/>
</dbReference>
<dbReference type="Proteomes" id="UP000077961">
    <property type="component" value="Unassembled WGS sequence"/>
</dbReference>
<dbReference type="EMBL" id="LXJZ01000051">
    <property type="protein sequence ID" value="OAJ62484.1"/>
    <property type="molecule type" value="Genomic_DNA"/>
</dbReference>
<dbReference type="RefSeq" id="WP_064265750.1">
    <property type="nucleotide sequence ID" value="NZ_LXJZ01000051.1"/>
</dbReference>
<comment type="caution">
    <text evidence="2">The sequence shown here is derived from an EMBL/GenBank/DDBJ whole genome shotgun (WGS) entry which is preliminary data.</text>
</comment>
<gene>
    <name evidence="1" type="ORF">A6V36_21290</name>
    <name evidence="2" type="ORF">A6V37_22580</name>
</gene>
<accession>A0A1A9NB59</accession>
<evidence type="ECO:0000313" key="2">
    <source>
        <dbReference type="EMBL" id="OAJ62611.1"/>
    </source>
</evidence>
<dbReference type="OrthoDB" id="7272712at2"/>
<proteinExistence type="predicted"/>
<dbReference type="InterPro" id="IPR011008">
    <property type="entry name" value="Dimeric_a/b-barrel"/>
</dbReference>